<evidence type="ECO:0000313" key="3">
    <source>
        <dbReference type="Proteomes" id="UP001500657"/>
    </source>
</evidence>
<dbReference type="EMBL" id="BAAAFO010000004">
    <property type="protein sequence ID" value="GAA0260390.1"/>
    <property type="molecule type" value="Genomic_DNA"/>
</dbReference>
<gene>
    <name evidence="2" type="ORF">GCM10009126_27280</name>
</gene>
<name>A0ABN0USS8_9GAMM</name>
<accession>A0ABN0USS8</accession>
<dbReference type="Proteomes" id="UP001500657">
    <property type="component" value="Unassembled WGS sequence"/>
</dbReference>
<evidence type="ECO:0000256" key="1">
    <source>
        <dbReference type="SAM" id="Phobius"/>
    </source>
</evidence>
<keyword evidence="3" id="KW-1185">Reference proteome</keyword>
<keyword evidence="1" id="KW-0472">Membrane</keyword>
<sequence length="81" mass="9259">MLKLIGHLIAAALIFIVFFAIAWIVSWLLYRLNEIHAFPAPIFQALSGIEVWLTYADWGVCIIVLVMGTWRFVNEIVRGNL</sequence>
<keyword evidence="1" id="KW-0812">Transmembrane</keyword>
<organism evidence="2 3">
    <name type="scientific">Rhodanobacter caeni</name>
    <dbReference type="NCBI Taxonomy" id="657654"/>
    <lineage>
        <taxon>Bacteria</taxon>
        <taxon>Pseudomonadati</taxon>
        <taxon>Pseudomonadota</taxon>
        <taxon>Gammaproteobacteria</taxon>
        <taxon>Lysobacterales</taxon>
        <taxon>Rhodanobacteraceae</taxon>
        <taxon>Rhodanobacter</taxon>
    </lineage>
</organism>
<comment type="caution">
    <text evidence="2">The sequence shown here is derived from an EMBL/GenBank/DDBJ whole genome shotgun (WGS) entry which is preliminary data.</text>
</comment>
<keyword evidence="1" id="KW-1133">Transmembrane helix</keyword>
<protein>
    <submittedName>
        <fullName evidence="2">Uncharacterized protein</fullName>
    </submittedName>
</protein>
<feature type="transmembrane region" description="Helical" evidence="1">
    <location>
        <begin position="51"/>
        <end position="73"/>
    </location>
</feature>
<proteinExistence type="predicted"/>
<feature type="transmembrane region" description="Helical" evidence="1">
    <location>
        <begin position="6"/>
        <end position="30"/>
    </location>
</feature>
<reference evidence="2 3" key="1">
    <citation type="journal article" date="2019" name="Int. J. Syst. Evol. Microbiol.">
        <title>The Global Catalogue of Microorganisms (GCM) 10K type strain sequencing project: providing services to taxonomists for standard genome sequencing and annotation.</title>
        <authorList>
            <consortium name="The Broad Institute Genomics Platform"/>
            <consortium name="The Broad Institute Genome Sequencing Center for Infectious Disease"/>
            <person name="Wu L."/>
            <person name="Ma J."/>
        </authorList>
    </citation>
    <scope>NUCLEOTIDE SEQUENCE [LARGE SCALE GENOMIC DNA]</scope>
    <source>
        <strain evidence="2 3">JCM 16242</strain>
    </source>
</reference>
<evidence type="ECO:0000313" key="2">
    <source>
        <dbReference type="EMBL" id="GAA0260390.1"/>
    </source>
</evidence>